<dbReference type="InterPro" id="IPR036498">
    <property type="entry name" value="Nfu/NifU_N_sf"/>
</dbReference>
<dbReference type="PANTHER" id="PTHR11178">
    <property type="entry name" value="IRON-SULFUR CLUSTER SCAFFOLD PROTEIN NFU-RELATED"/>
    <property type="match status" value="1"/>
</dbReference>
<evidence type="ECO:0000313" key="3">
    <source>
        <dbReference type="EMBL" id="BDS14092.1"/>
    </source>
</evidence>
<protein>
    <submittedName>
        <fullName evidence="3">NifU family protein</fullName>
    </submittedName>
</protein>
<keyword evidence="4" id="KW-1185">Reference proteome</keyword>
<reference evidence="3" key="1">
    <citation type="submission" date="2022-09" db="EMBL/GenBank/DDBJ databases">
        <title>Aureispira anguillicida sp. nov., isolated from Leptocephalus of Japanese eel Anguilla japonica.</title>
        <authorList>
            <person name="Yuasa K."/>
            <person name="Mekata T."/>
            <person name="Ikunari K."/>
        </authorList>
    </citation>
    <scope>NUCLEOTIDE SEQUENCE</scope>
    <source>
        <strain evidence="3">EL160426</strain>
    </source>
</reference>
<dbReference type="InterPro" id="IPR035433">
    <property type="entry name" value="NFU1-like"/>
</dbReference>
<dbReference type="InterPro" id="IPR034904">
    <property type="entry name" value="FSCA_dom_sf"/>
</dbReference>
<dbReference type="Proteomes" id="UP001060919">
    <property type="component" value="Chromosome"/>
</dbReference>
<dbReference type="SMART" id="SM00932">
    <property type="entry name" value="Nfu_N"/>
    <property type="match status" value="1"/>
</dbReference>
<sequence length="206" mass="23039">MDNKKVTKPPVMLYTEQTPNPETLKFVTNQMLYPRKMADFPADQKELAQEWSPLATALFGFDYVHGVYICNNFVTVTKAADMEWSTVMMELKTFIKGYIEEGNEVMKEGFEEVKAKIEAEEEEQYTGDDAELVAKIKQLLDKYVRPAVEMDGGNIKFHSFDNGVVNVILQGACSGCPSSSGTLKVGIEGMLKRMVPEVKSVEAIMG</sequence>
<dbReference type="KEGG" id="aup:AsAng_0048580"/>
<dbReference type="Gene3D" id="3.30.300.130">
    <property type="entry name" value="Fe-S cluster assembly (FSCA)"/>
    <property type="match status" value="1"/>
</dbReference>
<dbReference type="PIRSF" id="PIRSF036773">
    <property type="entry name" value="HIRIP5"/>
    <property type="match status" value="1"/>
</dbReference>
<dbReference type="GO" id="GO:0051536">
    <property type="term" value="F:iron-sulfur cluster binding"/>
    <property type="evidence" value="ECO:0007669"/>
    <property type="project" value="InterPro"/>
</dbReference>
<dbReference type="AlphaFoldDB" id="A0A915YJE5"/>
<dbReference type="EMBL" id="AP026867">
    <property type="protein sequence ID" value="BDS14092.1"/>
    <property type="molecule type" value="Genomic_DNA"/>
</dbReference>
<dbReference type="RefSeq" id="WP_264789326.1">
    <property type="nucleotide sequence ID" value="NZ_AP026867.1"/>
</dbReference>
<dbReference type="InterPro" id="IPR001075">
    <property type="entry name" value="NIF_FeS_clus_asmbl_NifU_C"/>
</dbReference>
<accession>A0A915YJE5</accession>
<dbReference type="Pfam" id="PF01106">
    <property type="entry name" value="NifU"/>
    <property type="match status" value="1"/>
</dbReference>
<evidence type="ECO:0000313" key="4">
    <source>
        <dbReference type="Proteomes" id="UP001060919"/>
    </source>
</evidence>
<name>A0A915YJE5_9BACT</name>
<comment type="similarity">
    <text evidence="1">Belongs to the NifU family.</text>
</comment>
<proteinExistence type="inferred from homology"/>
<evidence type="ECO:0000256" key="1">
    <source>
        <dbReference type="ARBA" id="ARBA00006420"/>
    </source>
</evidence>
<dbReference type="Gene3D" id="3.30.1370.70">
    <property type="entry name" value="Scaffold protein Nfu/NifU, N-terminal domain"/>
    <property type="match status" value="1"/>
</dbReference>
<dbReference type="Pfam" id="PF08712">
    <property type="entry name" value="Nfu_N"/>
    <property type="match status" value="1"/>
</dbReference>
<dbReference type="SUPFAM" id="SSF110836">
    <property type="entry name" value="Hypothetical protein SAV1430"/>
    <property type="match status" value="1"/>
</dbReference>
<evidence type="ECO:0000259" key="2">
    <source>
        <dbReference type="SMART" id="SM00932"/>
    </source>
</evidence>
<dbReference type="SUPFAM" id="SSF117916">
    <property type="entry name" value="Fe-S cluster assembly (FSCA) domain-like"/>
    <property type="match status" value="1"/>
</dbReference>
<dbReference type="InterPro" id="IPR014824">
    <property type="entry name" value="Nfu/NifU_N"/>
</dbReference>
<dbReference type="PANTHER" id="PTHR11178:SF1">
    <property type="entry name" value="NFU1 IRON-SULFUR CLUSTER SCAFFOLD HOMOLOG, MITOCHONDRIAL"/>
    <property type="match status" value="1"/>
</dbReference>
<feature type="domain" description="Scaffold protein Nfu/NifU N-terminal" evidence="2">
    <location>
        <begin position="13"/>
        <end position="102"/>
    </location>
</feature>
<dbReference type="GO" id="GO:0016226">
    <property type="term" value="P:iron-sulfur cluster assembly"/>
    <property type="evidence" value="ECO:0007669"/>
    <property type="project" value="InterPro"/>
</dbReference>
<dbReference type="GO" id="GO:0005506">
    <property type="term" value="F:iron ion binding"/>
    <property type="evidence" value="ECO:0007669"/>
    <property type="project" value="InterPro"/>
</dbReference>
<gene>
    <name evidence="3" type="ORF">AsAng_0048580</name>
</gene>
<organism evidence="3 4">
    <name type="scientific">Aureispira anguillae</name>
    <dbReference type="NCBI Taxonomy" id="2864201"/>
    <lineage>
        <taxon>Bacteria</taxon>
        <taxon>Pseudomonadati</taxon>
        <taxon>Bacteroidota</taxon>
        <taxon>Saprospiria</taxon>
        <taxon>Saprospirales</taxon>
        <taxon>Saprospiraceae</taxon>
        <taxon>Aureispira</taxon>
    </lineage>
</organism>